<feature type="region of interest" description="Disordered" evidence="1">
    <location>
        <begin position="32"/>
        <end position="68"/>
    </location>
</feature>
<keyword evidence="3" id="KW-1185">Reference proteome</keyword>
<dbReference type="Proteomes" id="UP000199063">
    <property type="component" value="Unassembled WGS sequence"/>
</dbReference>
<organism evidence="2 3">
    <name type="scientific">Streptomyces wuyuanensis</name>
    <dbReference type="NCBI Taxonomy" id="1196353"/>
    <lineage>
        <taxon>Bacteria</taxon>
        <taxon>Bacillati</taxon>
        <taxon>Actinomycetota</taxon>
        <taxon>Actinomycetes</taxon>
        <taxon>Kitasatosporales</taxon>
        <taxon>Streptomycetaceae</taxon>
        <taxon>Streptomyces</taxon>
    </lineage>
</organism>
<feature type="compositionally biased region" description="Basic residues" evidence="1">
    <location>
        <begin position="36"/>
        <end position="48"/>
    </location>
</feature>
<reference evidence="3" key="1">
    <citation type="submission" date="2016-10" db="EMBL/GenBank/DDBJ databases">
        <authorList>
            <person name="Varghese N."/>
            <person name="Submissions S."/>
        </authorList>
    </citation>
    <scope>NUCLEOTIDE SEQUENCE [LARGE SCALE GENOMIC DNA]</scope>
    <source>
        <strain evidence="3">CGMCC 4.7042</strain>
    </source>
</reference>
<dbReference type="EMBL" id="FNHI01000009">
    <property type="protein sequence ID" value="SDM49727.1"/>
    <property type="molecule type" value="Genomic_DNA"/>
</dbReference>
<dbReference type="RefSeq" id="WP_093654845.1">
    <property type="nucleotide sequence ID" value="NZ_FNHI01000009.1"/>
</dbReference>
<evidence type="ECO:0000313" key="3">
    <source>
        <dbReference type="Proteomes" id="UP000199063"/>
    </source>
</evidence>
<accession>A0A1G9TPP5</accession>
<gene>
    <name evidence="2" type="ORF">SAMN05444921_10928</name>
</gene>
<name>A0A1G9TPP5_9ACTN</name>
<proteinExistence type="predicted"/>
<evidence type="ECO:0000256" key="1">
    <source>
        <dbReference type="SAM" id="MobiDB-lite"/>
    </source>
</evidence>
<dbReference type="AlphaFoldDB" id="A0A1G9TPP5"/>
<protein>
    <submittedName>
        <fullName evidence="2">Uncharacterized protein</fullName>
    </submittedName>
</protein>
<sequence>MILTAVLIPPALLLLIIAMDRFEDRMFAAPVTPRHAGPRRRMRLLPQRRRPETGPAAEEIEQPLPEAA</sequence>
<evidence type="ECO:0000313" key="2">
    <source>
        <dbReference type="EMBL" id="SDM49727.1"/>
    </source>
</evidence>
<dbReference type="GeneID" id="40830268"/>